<reference evidence="3" key="1">
    <citation type="submission" date="2017-09" db="EMBL/GenBank/DDBJ databases">
        <title>Genome sequence of Nannocystis excedens DSM 71.</title>
        <authorList>
            <person name="Blom J."/>
        </authorList>
    </citation>
    <scope>NUCLEOTIDE SEQUENCE [LARGE SCALE GENOMIC DNA]</scope>
    <source>
        <strain evidence="3">type strain: E19</strain>
    </source>
</reference>
<proteinExistence type="predicted"/>
<evidence type="ECO:0000313" key="3">
    <source>
        <dbReference type="Proteomes" id="UP000223606"/>
    </source>
</evidence>
<evidence type="ECO:0000256" key="1">
    <source>
        <dbReference type="SAM" id="Phobius"/>
    </source>
</evidence>
<dbReference type="AlphaFoldDB" id="A0A2C9D6Q2"/>
<dbReference type="RefSeq" id="WP_157775547.1">
    <property type="nucleotide sequence ID" value="NZ_LT960614.1"/>
</dbReference>
<keyword evidence="1" id="KW-1133">Transmembrane helix</keyword>
<organism evidence="2 3">
    <name type="scientific">Hartmannibacter diazotrophicus</name>
    <dbReference type="NCBI Taxonomy" id="1482074"/>
    <lineage>
        <taxon>Bacteria</taxon>
        <taxon>Pseudomonadati</taxon>
        <taxon>Pseudomonadota</taxon>
        <taxon>Alphaproteobacteria</taxon>
        <taxon>Hyphomicrobiales</taxon>
        <taxon>Pleomorphomonadaceae</taxon>
        <taxon>Hartmannibacter</taxon>
    </lineage>
</organism>
<evidence type="ECO:0000313" key="2">
    <source>
        <dbReference type="EMBL" id="SON55966.1"/>
    </source>
</evidence>
<keyword evidence="1" id="KW-0472">Membrane</keyword>
<dbReference type="Proteomes" id="UP000223606">
    <property type="component" value="Chromosome 1"/>
</dbReference>
<sequence>MRVAIKIAFVLLVAAALTVAATRFIRGRGPTMGEFVAGTTGLFVLAILADLMIGW</sequence>
<feature type="transmembrane region" description="Helical" evidence="1">
    <location>
        <begin position="31"/>
        <end position="53"/>
    </location>
</feature>
<keyword evidence="1" id="KW-0812">Transmembrane</keyword>
<gene>
    <name evidence="2" type="ORF">HDIA_2425</name>
</gene>
<protein>
    <submittedName>
        <fullName evidence="2">Uncharacterized protein</fullName>
    </submittedName>
</protein>
<keyword evidence="3" id="KW-1185">Reference proteome</keyword>
<dbReference type="KEGG" id="hdi:HDIA_2425"/>
<dbReference type="EMBL" id="LT960614">
    <property type="protein sequence ID" value="SON55966.1"/>
    <property type="molecule type" value="Genomic_DNA"/>
</dbReference>
<name>A0A2C9D6Q2_9HYPH</name>
<accession>A0A2C9D6Q2</accession>